<sequence length="124" mass="14817">MSKKDIKYVITTELNKCIVNNKVWIFTAILCSSILRHTPVSTVKSNVCQPPWFDNDLKKLCRKKNKMHKKIDRHDPLSVKAYEDIRKQFKYRNRLAYKMYTEKISDELKENPKAFFDFVNSKNK</sequence>
<dbReference type="OrthoDB" id="10056483at2759"/>
<protein>
    <submittedName>
        <fullName evidence="1">CLUMA_CG016657, isoform A</fullName>
    </submittedName>
    <submittedName>
        <fullName evidence="2">CLUMA_CG016658, isoform A</fullName>
    </submittedName>
</protein>
<dbReference type="EMBL" id="CVRI01000059">
    <property type="protein sequence ID" value="CRL03441.1"/>
    <property type="molecule type" value="Genomic_DNA"/>
</dbReference>
<gene>
    <name evidence="1" type="ORF">CLUMA_CG016657</name>
    <name evidence="2" type="ORF">CLUMA_CG016658</name>
</gene>
<evidence type="ECO:0000313" key="1">
    <source>
        <dbReference type="EMBL" id="CRL03438.1"/>
    </source>
</evidence>
<dbReference type="EMBL" id="CVRI01000059">
    <property type="protein sequence ID" value="CRL03438.1"/>
    <property type="molecule type" value="Genomic_DNA"/>
</dbReference>
<accession>A0A1J1IWB6</accession>
<dbReference type="AlphaFoldDB" id="A0A1J1IWB6"/>
<keyword evidence="3" id="KW-1185">Reference proteome</keyword>
<name>A0A1J1IWB6_9DIPT</name>
<dbReference type="Proteomes" id="UP000183832">
    <property type="component" value="Unassembled WGS sequence"/>
</dbReference>
<organism evidence="1 3">
    <name type="scientific">Clunio marinus</name>
    <dbReference type="NCBI Taxonomy" id="568069"/>
    <lineage>
        <taxon>Eukaryota</taxon>
        <taxon>Metazoa</taxon>
        <taxon>Ecdysozoa</taxon>
        <taxon>Arthropoda</taxon>
        <taxon>Hexapoda</taxon>
        <taxon>Insecta</taxon>
        <taxon>Pterygota</taxon>
        <taxon>Neoptera</taxon>
        <taxon>Endopterygota</taxon>
        <taxon>Diptera</taxon>
        <taxon>Nematocera</taxon>
        <taxon>Chironomoidea</taxon>
        <taxon>Chironomidae</taxon>
        <taxon>Clunio</taxon>
    </lineage>
</organism>
<proteinExistence type="predicted"/>
<evidence type="ECO:0000313" key="3">
    <source>
        <dbReference type="Proteomes" id="UP000183832"/>
    </source>
</evidence>
<reference evidence="1 3" key="1">
    <citation type="submission" date="2015-04" db="EMBL/GenBank/DDBJ databases">
        <authorList>
            <person name="Syromyatnikov M.Y."/>
            <person name="Popov V.N."/>
        </authorList>
    </citation>
    <scope>NUCLEOTIDE SEQUENCE [LARGE SCALE GENOMIC DNA]</scope>
</reference>
<evidence type="ECO:0000313" key="2">
    <source>
        <dbReference type="EMBL" id="CRL03441.1"/>
    </source>
</evidence>